<reference evidence="2 3" key="1">
    <citation type="submission" date="2023-03" db="EMBL/GenBank/DDBJ databases">
        <title>Diaphorobacter basophil sp. nov., isolated from a sewage-treatment plant.</title>
        <authorList>
            <person name="Yang K."/>
        </authorList>
    </citation>
    <scope>NUCLEOTIDE SEQUENCE [LARGE SCALE GENOMIC DNA]</scope>
    <source>
        <strain evidence="2 3">Y-1</strain>
    </source>
</reference>
<accession>A0ABZ0J358</accession>
<keyword evidence="1" id="KW-1133">Transmembrane helix</keyword>
<dbReference type="RefSeq" id="WP_317702117.1">
    <property type="nucleotide sequence ID" value="NZ_CP136921.1"/>
</dbReference>
<feature type="transmembrane region" description="Helical" evidence="1">
    <location>
        <begin position="70"/>
        <end position="88"/>
    </location>
</feature>
<keyword evidence="1" id="KW-0812">Transmembrane</keyword>
<organism evidence="2 3">
    <name type="scientific">Diaphorobacter limosus</name>
    <dbReference type="NCBI Taxonomy" id="3036128"/>
    <lineage>
        <taxon>Bacteria</taxon>
        <taxon>Pseudomonadati</taxon>
        <taxon>Pseudomonadota</taxon>
        <taxon>Betaproteobacteria</taxon>
        <taxon>Burkholderiales</taxon>
        <taxon>Comamonadaceae</taxon>
        <taxon>Diaphorobacter</taxon>
    </lineage>
</organism>
<proteinExistence type="predicted"/>
<dbReference type="Proteomes" id="UP001303211">
    <property type="component" value="Chromosome"/>
</dbReference>
<feature type="transmembrane region" description="Helical" evidence="1">
    <location>
        <begin position="167"/>
        <end position="189"/>
    </location>
</feature>
<evidence type="ECO:0000313" key="3">
    <source>
        <dbReference type="Proteomes" id="UP001303211"/>
    </source>
</evidence>
<sequence length="211" mass="23350">MKRPACKPWHQAVLGLVLAALLALPITRHGLEASMWSHMLLQFPLWMLAGALLAAALPPRLRRAIASCNAHGITGLVWVGVVLSVLMVPRVLDLALRDMGVELAKCTALLLAGVLLRLSWRPAGLVLQGFFLGMLLPMMAVVGQLYIDSPLRLCNAYLQDDQMRLGRWLIGLAALLALAWLAHVGWRLVRREEVMLMTAEPQAPEYRRNSQ</sequence>
<feature type="transmembrane region" description="Helical" evidence="1">
    <location>
        <begin position="125"/>
        <end position="147"/>
    </location>
</feature>
<evidence type="ECO:0008006" key="4">
    <source>
        <dbReference type="Google" id="ProtNLM"/>
    </source>
</evidence>
<feature type="transmembrane region" description="Helical" evidence="1">
    <location>
        <begin position="100"/>
        <end position="118"/>
    </location>
</feature>
<dbReference type="EMBL" id="CP136921">
    <property type="protein sequence ID" value="WOO32697.1"/>
    <property type="molecule type" value="Genomic_DNA"/>
</dbReference>
<keyword evidence="3" id="KW-1185">Reference proteome</keyword>
<protein>
    <recommendedName>
        <fullName evidence="4">Transmembrane protein</fullName>
    </recommendedName>
</protein>
<gene>
    <name evidence="2" type="ORF">P4826_00780</name>
</gene>
<evidence type="ECO:0000313" key="2">
    <source>
        <dbReference type="EMBL" id="WOO32697.1"/>
    </source>
</evidence>
<name>A0ABZ0J358_9BURK</name>
<feature type="transmembrane region" description="Helical" evidence="1">
    <location>
        <begin position="40"/>
        <end position="58"/>
    </location>
</feature>
<keyword evidence="1" id="KW-0472">Membrane</keyword>
<evidence type="ECO:0000256" key="1">
    <source>
        <dbReference type="SAM" id="Phobius"/>
    </source>
</evidence>